<keyword evidence="2" id="KW-1185">Reference proteome</keyword>
<gene>
    <name evidence="1" type="ORF">D8674_025950</name>
</gene>
<sequence length="91" mass="10101">MYSDRWAPIRNRIPNLLPSFTSPPPTGMSMLNPYRGVCEGDLDLVSTFSVRSLASSEDMTVTAMWSLLLENRGSGLSALLVIMPFHPLLLF</sequence>
<dbReference type="EMBL" id="SMOL01000004">
    <property type="protein sequence ID" value="KAB2635416.1"/>
    <property type="molecule type" value="Genomic_DNA"/>
</dbReference>
<keyword evidence="1" id="KW-0808">Transferase</keyword>
<accession>A0A5N5I5K0</accession>
<reference evidence="1 2" key="1">
    <citation type="submission" date="2019-09" db="EMBL/GenBank/DDBJ databases">
        <authorList>
            <person name="Ou C."/>
        </authorList>
    </citation>
    <scope>NUCLEOTIDE SEQUENCE [LARGE SCALE GENOMIC DNA]</scope>
    <source>
        <strain evidence="1">S2</strain>
        <tissue evidence="1">Leaf</tissue>
    </source>
</reference>
<protein>
    <submittedName>
        <fullName evidence="1">Wall-associated receptor kinase-like 1</fullName>
    </submittedName>
</protein>
<evidence type="ECO:0000313" key="2">
    <source>
        <dbReference type="Proteomes" id="UP000327157"/>
    </source>
</evidence>
<dbReference type="Proteomes" id="UP000327157">
    <property type="component" value="Chromosome 5"/>
</dbReference>
<keyword evidence="1" id="KW-0418">Kinase</keyword>
<keyword evidence="1" id="KW-0675">Receptor</keyword>
<name>A0A5N5I5K0_9ROSA</name>
<reference evidence="1 2" key="3">
    <citation type="submission" date="2019-11" db="EMBL/GenBank/DDBJ databases">
        <title>A de novo genome assembly of a pear dwarfing rootstock.</title>
        <authorList>
            <person name="Wang F."/>
            <person name="Wang J."/>
            <person name="Li S."/>
            <person name="Zhang Y."/>
            <person name="Fang M."/>
            <person name="Ma L."/>
            <person name="Zhao Y."/>
            <person name="Jiang S."/>
        </authorList>
    </citation>
    <scope>NUCLEOTIDE SEQUENCE [LARGE SCALE GENOMIC DNA]</scope>
    <source>
        <strain evidence="1">S2</strain>
        <tissue evidence="1">Leaf</tissue>
    </source>
</reference>
<dbReference type="AlphaFoldDB" id="A0A5N5I5K0"/>
<comment type="caution">
    <text evidence="1">The sequence shown here is derived from an EMBL/GenBank/DDBJ whole genome shotgun (WGS) entry which is preliminary data.</text>
</comment>
<reference evidence="2" key="2">
    <citation type="submission" date="2019-10" db="EMBL/GenBank/DDBJ databases">
        <title>A de novo genome assembly of a pear dwarfing rootstock.</title>
        <authorList>
            <person name="Wang F."/>
            <person name="Wang J."/>
            <person name="Li S."/>
            <person name="Zhang Y."/>
            <person name="Fang M."/>
            <person name="Ma L."/>
            <person name="Zhao Y."/>
            <person name="Jiang S."/>
        </authorList>
    </citation>
    <scope>NUCLEOTIDE SEQUENCE [LARGE SCALE GENOMIC DNA]</scope>
</reference>
<dbReference type="GO" id="GO:0016301">
    <property type="term" value="F:kinase activity"/>
    <property type="evidence" value="ECO:0007669"/>
    <property type="project" value="UniProtKB-KW"/>
</dbReference>
<evidence type="ECO:0000313" key="1">
    <source>
        <dbReference type="EMBL" id="KAB2635416.1"/>
    </source>
</evidence>
<organism evidence="1 2">
    <name type="scientific">Pyrus ussuriensis x Pyrus communis</name>
    <dbReference type="NCBI Taxonomy" id="2448454"/>
    <lineage>
        <taxon>Eukaryota</taxon>
        <taxon>Viridiplantae</taxon>
        <taxon>Streptophyta</taxon>
        <taxon>Embryophyta</taxon>
        <taxon>Tracheophyta</taxon>
        <taxon>Spermatophyta</taxon>
        <taxon>Magnoliopsida</taxon>
        <taxon>eudicotyledons</taxon>
        <taxon>Gunneridae</taxon>
        <taxon>Pentapetalae</taxon>
        <taxon>rosids</taxon>
        <taxon>fabids</taxon>
        <taxon>Rosales</taxon>
        <taxon>Rosaceae</taxon>
        <taxon>Amygdaloideae</taxon>
        <taxon>Maleae</taxon>
        <taxon>Pyrus</taxon>
    </lineage>
</organism>
<proteinExistence type="predicted"/>